<reference evidence="2" key="1">
    <citation type="submission" date="2023-03" db="EMBL/GenBank/DDBJ databases">
        <title>Massive genome expansion in bonnet fungi (Mycena s.s.) driven by repeated elements and novel gene families across ecological guilds.</title>
        <authorList>
            <consortium name="Lawrence Berkeley National Laboratory"/>
            <person name="Harder C.B."/>
            <person name="Miyauchi S."/>
            <person name="Viragh M."/>
            <person name="Kuo A."/>
            <person name="Thoen E."/>
            <person name="Andreopoulos B."/>
            <person name="Lu D."/>
            <person name="Skrede I."/>
            <person name="Drula E."/>
            <person name="Henrissat B."/>
            <person name="Morin E."/>
            <person name="Kohler A."/>
            <person name="Barry K."/>
            <person name="LaButti K."/>
            <person name="Morin E."/>
            <person name="Salamov A."/>
            <person name="Lipzen A."/>
            <person name="Mereny Z."/>
            <person name="Hegedus B."/>
            <person name="Baldrian P."/>
            <person name="Stursova M."/>
            <person name="Weitz H."/>
            <person name="Taylor A."/>
            <person name="Grigoriev I.V."/>
            <person name="Nagy L.G."/>
            <person name="Martin F."/>
            <person name="Kauserud H."/>
        </authorList>
    </citation>
    <scope>NUCLEOTIDE SEQUENCE</scope>
    <source>
        <strain evidence="2">CBHHK067</strain>
    </source>
</reference>
<dbReference type="AlphaFoldDB" id="A0AAD7FS35"/>
<accession>A0AAD7FS35</accession>
<feature type="compositionally biased region" description="Low complexity" evidence="1">
    <location>
        <begin position="275"/>
        <end position="286"/>
    </location>
</feature>
<sequence>MTSNEETRHGHILSPKSLDLQRDTFFFITLAQKSELFLGMVASNPRCSSYAHCPMTILSAGIMTYYVKPSGPAFEPSSTELLPPGIMAGECTYNGYPGLIKLRPRLYTFEERWQTEAHYGTNFVADDFRPAEASIVVARDTNRCWFTSSEEDNLLAWIIPPAVSWETDNSALPETWDKTPFFIAANIVAIDRHTEHDAATDHFLMLLGGDINEVYPNSVILSMMDELGVDYIGNEDRDALVVDEQDMAPLDDERWRTELGQVILADVLKSRIAQSLDESGRSGSRSDSPDDVDELAEAEPPSSGSYSPDDTQKSRKLPGSSLGCSTIYNL</sequence>
<proteinExistence type="predicted"/>
<protein>
    <submittedName>
        <fullName evidence="2">Uncharacterized protein</fullName>
    </submittedName>
</protein>
<evidence type="ECO:0000313" key="3">
    <source>
        <dbReference type="Proteomes" id="UP001221757"/>
    </source>
</evidence>
<gene>
    <name evidence="2" type="ORF">B0H17DRAFT_1149140</name>
</gene>
<feature type="region of interest" description="Disordered" evidence="1">
    <location>
        <begin position="275"/>
        <end position="330"/>
    </location>
</feature>
<evidence type="ECO:0000256" key="1">
    <source>
        <dbReference type="SAM" id="MobiDB-lite"/>
    </source>
</evidence>
<organism evidence="2 3">
    <name type="scientific">Mycena rosella</name>
    <name type="common">Pink bonnet</name>
    <name type="synonym">Agaricus rosellus</name>
    <dbReference type="NCBI Taxonomy" id="1033263"/>
    <lineage>
        <taxon>Eukaryota</taxon>
        <taxon>Fungi</taxon>
        <taxon>Dikarya</taxon>
        <taxon>Basidiomycota</taxon>
        <taxon>Agaricomycotina</taxon>
        <taxon>Agaricomycetes</taxon>
        <taxon>Agaricomycetidae</taxon>
        <taxon>Agaricales</taxon>
        <taxon>Marasmiineae</taxon>
        <taxon>Mycenaceae</taxon>
        <taxon>Mycena</taxon>
    </lineage>
</organism>
<name>A0AAD7FS35_MYCRO</name>
<evidence type="ECO:0000313" key="2">
    <source>
        <dbReference type="EMBL" id="KAJ7639923.1"/>
    </source>
</evidence>
<keyword evidence="3" id="KW-1185">Reference proteome</keyword>
<dbReference type="EMBL" id="JARKIE010000437">
    <property type="protein sequence ID" value="KAJ7639923.1"/>
    <property type="molecule type" value="Genomic_DNA"/>
</dbReference>
<dbReference type="Proteomes" id="UP001221757">
    <property type="component" value="Unassembled WGS sequence"/>
</dbReference>
<comment type="caution">
    <text evidence="2">The sequence shown here is derived from an EMBL/GenBank/DDBJ whole genome shotgun (WGS) entry which is preliminary data.</text>
</comment>